<organism evidence="1 2">
    <name type="scientific">Paramecium octaurelia</name>
    <dbReference type="NCBI Taxonomy" id="43137"/>
    <lineage>
        <taxon>Eukaryota</taxon>
        <taxon>Sar</taxon>
        <taxon>Alveolata</taxon>
        <taxon>Ciliophora</taxon>
        <taxon>Intramacronucleata</taxon>
        <taxon>Oligohymenophorea</taxon>
        <taxon>Peniculida</taxon>
        <taxon>Parameciidae</taxon>
        <taxon>Paramecium</taxon>
    </lineage>
</organism>
<dbReference type="Proteomes" id="UP000683925">
    <property type="component" value="Unassembled WGS sequence"/>
</dbReference>
<evidence type="ECO:0000313" key="2">
    <source>
        <dbReference type="Proteomes" id="UP000683925"/>
    </source>
</evidence>
<reference evidence="1" key="1">
    <citation type="submission" date="2021-01" db="EMBL/GenBank/DDBJ databases">
        <authorList>
            <consortium name="Genoscope - CEA"/>
            <person name="William W."/>
        </authorList>
    </citation>
    <scope>NUCLEOTIDE SEQUENCE</scope>
</reference>
<evidence type="ECO:0000313" key="1">
    <source>
        <dbReference type="EMBL" id="CAD8206698.1"/>
    </source>
</evidence>
<protein>
    <submittedName>
        <fullName evidence="1">Uncharacterized protein</fullName>
    </submittedName>
</protein>
<sequence>MIKQFQLTLSFRQCGVIRVQHQKIQRNTKMQFSAMIKPFKLIQTAKNIGTIRVMHYII</sequence>
<dbReference type="AlphaFoldDB" id="A0A8S1Y225"/>
<dbReference type="EMBL" id="CAJJDP010000139">
    <property type="protein sequence ID" value="CAD8206698.1"/>
    <property type="molecule type" value="Genomic_DNA"/>
</dbReference>
<accession>A0A8S1Y225</accession>
<comment type="caution">
    <text evidence="1">The sequence shown here is derived from an EMBL/GenBank/DDBJ whole genome shotgun (WGS) entry which is preliminary data.</text>
</comment>
<keyword evidence="2" id="KW-1185">Reference proteome</keyword>
<gene>
    <name evidence="1" type="ORF">POCTA_138.1.T1380168</name>
</gene>
<proteinExistence type="predicted"/>
<name>A0A8S1Y225_PAROT</name>